<keyword evidence="7" id="KW-1185">Reference proteome</keyword>
<evidence type="ECO:0000313" key="6">
    <source>
        <dbReference type="EMBL" id="NKQ55767.1"/>
    </source>
</evidence>
<keyword evidence="1" id="KW-0805">Transcription regulation</keyword>
<dbReference type="PANTHER" id="PTHR30055:SF234">
    <property type="entry name" value="HTH-TYPE TRANSCRIPTIONAL REGULATOR BETI"/>
    <property type="match status" value="1"/>
</dbReference>
<dbReference type="EMBL" id="JAAXLS010000017">
    <property type="protein sequence ID" value="NKQ55767.1"/>
    <property type="molecule type" value="Genomic_DNA"/>
</dbReference>
<dbReference type="Pfam" id="PF21351">
    <property type="entry name" value="TetR_C_41"/>
    <property type="match status" value="1"/>
</dbReference>
<comment type="caution">
    <text evidence="6">The sequence shown here is derived from an EMBL/GenBank/DDBJ whole genome shotgun (WGS) entry which is preliminary data.</text>
</comment>
<reference evidence="6 7" key="1">
    <citation type="submission" date="2020-04" db="EMBL/GenBank/DDBJ databases">
        <title>Novel species.</title>
        <authorList>
            <person name="Teo W.F.A."/>
            <person name="Lipun K."/>
            <person name="Srisuk N."/>
            <person name="Duangmal K."/>
        </authorList>
    </citation>
    <scope>NUCLEOTIDE SEQUENCE [LARGE SCALE GENOMIC DNA]</scope>
    <source>
        <strain evidence="6 7">K13G38</strain>
    </source>
</reference>
<dbReference type="InterPro" id="IPR001647">
    <property type="entry name" value="HTH_TetR"/>
</dbReference>
<name>A0ABX1J7K4_9PSEU</name>
<dbReference type="Gene3D" id="1.10.357.10">
    <property type="entry name" value="Tetracycline Repressor, domain 2"/>
    <property type="match status" value="1"/>
</dbReference>
<evidence type="ECO:0000256" key="2">
    <source>
        <dbReference type="ARBA" id="ARBA00023125"/>
    </source>
</evidence>
<dbReference type="InterPro" id="IPR049484">
    <property type="entry name" value="Rv0078-like_C"/>
</dbReference>
<dbReference type="PANTHER" id="PTHR30055">
    <property type="entry name" value="HTH-TYPE TRANSCRIPTIONAL REGULATOR RUTR"/>
    <property type="match status" value="1"/>
</dbReference>
<evidence type="ECO:0000313" key="7">
    <source>
        <dbReference type="Proteomes" id="UP000715441"/>
    </source>
</evidence>
<protein>
    <submittedName>
        <fullName evidence="6">TetR/AcrR family transcriptional regulator</fullName>
    </submittedName>
</protein>
<dbReference type="InterPro" id="IPR009057">
    <property type="entry name" value="Homeodomain-like_sf"/>
</dbReference>
<dbReference type="PRINTS" id="PR00455">
    <property type="entry name" value="HTHTETR"/>
</dbReference>
<dbReference type="RefSeq" id="WP_168518807.1">
    <property type="nucleotide sequence ID" value="NZ_JAAXLS010000017.1"/>
</dbReference>
<gene>
    <name evidence="6" type="ORF">HFP15_23085</name>
</gene>
<dbReference type="PROSITE" id="PS50977">
    <property type="entry name" value="HTH_TETR_2"/>
    <property type="match status" value="1"/>
</dbReference>
<evidence type="ECO:0000259" key="5">
    <source>
        <dbReference type="PROSITE" id="PS50977"/>
    </source>
</evidence>
<accession>A0ABX1J7K4</accession>
<keyword evidence="3" id="KW-0804">Transcription</keyword>
<dbReference type="InterPro" id="IPR050109">
    <property type="entry name" value="HTH-type_TetR-like_transc_reg"/>
</dbReference>
<keyword evidence="2 4" id="KW-0238">DNA-binding</keyword>
<dbReference type="Proteomes" id="UP000715441">
    <property type="component" value="Unassembled WGS sequence"/>
</dbReference>
<dbReference type="Pfam" id="PF00440">
    <property type="entry name" value="TetR_N"/>
    <property type="match status" value="1"/>
</dbReference>
<feature type="DNA-binding region" description="H-T-H motif" evidence="4">
    <location>
        <begin position="33"/>
        <end position="52"/>
    </location>
</feature>
<feature type="domain" description="HTH tetR-type" evidence="5">
    <location>
        <begin position="10"/>
        <end position="70"/>
    </location>
</feature>
<organism evidence="6 7">
    <name type="scientific">Amycolatopsis acididurans</name>
    <dbReference type="NCBI Taxonomy" id="2724524"/>
    <lineage>
        <taxon>Bacteria</taxon>
        <taxon>Bacillati</taxon>
        <taxon>Actinomycetota</taxon>
        <taxon>Actinomycetes</taxon>
        <taxon>Pseudonocardiales</taxon>
        <taxon>Pseudonocardiaceae</taxon>
        <taxon>Amycolatopsis</taxon>
    </lineage>
</organism>
<evidence type="ECO:0000256" key="3">
    <source>
        <dbReference type="ARBA" id="ARBA00023163"/>
    </source>
</evidence>
<dbReference type="SUPFAM" id="SSF46689">
    <property type="entry name" value="Homeodomain-like"/>
    <property type="match status" value="1"/>
</dbReference>
<evidence type="ECO:0000256" key="4">
    <source>
        <dbReference type="PROSITE-ProRule" id="PRU00335"/>
    </source>
</evidence>
<evidence type="ECO:0000256" key="1">
    <source>
        <dbReference type="ARBA" id="ARBA00023015"/>
    </source>
</evidence>
<proteinExistence type="predicted"/>
<sequence length="199" mass="21611">MRRTQQDRSNSTKAALVAAGRELFAARGYQAVPADEIVRAAGVTRGALYHHYSDKQGLFRAVAEELERELTEEVAAALANTDEPLVAMVTALGVFLDACLREDVRQISLTDAPAVLGWGVWREIEAEYGLGLLVDALGRFMDAGLLVPQPVRALAQLVLSTVMEAARMIAESEDPAATRAEVEQVLGVWFFALLRNTDG</sequence>